<evidence type="ECO:0000256" key="2">
    <source>
        <dbReference type="SAM" id="Phobius"/>
    </source>
</evidence>
<proteinExistence type="predicted"/>
<keyword evidence="2" id="KW-1133">Transmembrane helix</keyword>
<feature type="region of interest" description="Disordered" evidence="1">
    <location>
        <begin position="52"/>
        <end position="109"/>
    </location>
</feature>
<dbReference type="Proteomes" id="UP001345219">
    <property type="component" value="Chromosome 11"/>
</dbReference>
<accession>A0AAN7K7U1</accession>
<evidence type="ECO:0000313" key="4">
    <source>
        <dbReference type="EMBL" id="KAK4763498.1"/>
    </source>
</evidence>
<name>A0AAN7K7U1_9MYRT</name>
<keyword evidence="5" id="KW-1185">Reference proteome</keyword>
<organism evidence="4 5">
    <name type="scientific">Trapa incisa</name>
    <dbReference type="NCBI Taxonomy" id="236973"/>
    <lineage>
        <taxon>Eukaryota</taxon>
        <taxon>Viridiplantae</taxon>
        <taxon>Streptophyta</taxon>
        <taxon>Embryophyta</taxon>
        <taxon>Tracheophyta</taxon>
        <taxon>Spermatophyta</taxon>
        <taxon>Magnoliopsida</taxon>
        <taxon>eudicotyledons</taxon>
        <taxon>Gunneridae</taxon>
        <taxon>Pentapetalae</taxon>
        <taxon>rosids</taxon>
        <taxon>malvids</taxon>
        <taxon>Myrtales</taxon>
        <taxon>Lythraceae</taxon>
        <taxon>Trapa</taxon>
    </lineage>
</organism>
<keyword evidence="3" id="KW-0732">Signal</keyword>
<sequence length="160" mass="16754">MSLHRSFSVLALLLILTIDSSFSQVLTSPSPALEHNADAPFSPSPSPLFVGVPSTFHSPPAPAQDLAPSSSPGLSPHNAPELTVPSQSPSESISHGGMDVIATDAPEKSSGGMSGSKKFGIAFAVFVLAGLAICAGMVYKKRQENIRRSRYNYVADANFL</sequence>
<dbReference type="PANTHER" id="PTHR36721">
    <property type="entry name" value="PROLINE-RICH FAMILY PROTEIN"/>
    <property type="match status" value="1"/>
</dbReference>
<dbReference type="AlphaFoldDB" id="A0AAN7K7U1"/>
<dbReference type="PANTHER" id="PTHR36721:SF15">
    <property type="entry name" value="EN_SPM-LIKE TRANSPOSON PROTEIN"/>
    <property type="match status" value="1"/>
</dbReference>
<protein>
    <submittedName>
        <fullName evidence="4">Uncharacterized protein</fullName>
    </submittedName>
</protein>
<gene>
    <name evidence="4" type="ORF">SAY87_012936</name>
</gene>
<feature type="signal peptide" evidence="3">
    <location>
        <begin position="1"/>
        <end position="23"/>
    </location>
</feature>
<keyword evidence="2" id="KW-0472">Membrane</keyword>
<feature type="compositionally biased region" description="Polar residues" evidence="1">
    <location>
        <begin position="84"/>
        <end position="93"/>
    </location>
</feature>
<evidence type="ECO:0000256" key="3">
    <source>
        <dbReference type="SAM" id="SignalP"/>
    </source>
</evidence>
<keyword evidence="2" id="KW-0812">Transmembrane</keyword>
<evidence type="ECO:0000256" key="1">
    <source>
        <dbReference type="SAM" id="MobiDB-lite"/>
    </source>
</evidence>
<reference evidence="4 5" key="1">
    <citation type="journal article" date="2023" name="Hortic Res">
        <title>Pangenome of water caltrop reveals structural variations and asymmetric subgenome divergence after allopolyploidization.</title>
        <authorList>
            <person name="Zhang X."/>
            <person name="Chen Y."/>
            <person name="Wang L."/>
            <person name="Yuan Y."/>
            <person name="Fang M."/>
            <person name="Shi L."/>
            <person name="Lu R."/>
            <person name="Comes H.P."/>
            <person name="Ma Y."/>
            <person name="Chen Y."/>
            <person name="Huang G."/>
            <person name="Zhou Y."/>
            <person name="Zheng Z."/>
            <person name="Qiu Y."/>
        </authorList>
    </citation>
    <scope>NUCLEOTIDE SEQUENCE [LARGE SCALE GENOMIC DNA]</scope>
    <source>
        <tissue evidence="4">Roots</tissue>
    </source>
</reference>
<evidence type="ECO:0000313" key="5">
    <source>
        <dbReference type="Proteomes" id="UP001345219"/>
    </source>
</evidence>
<feature type="chain" id="PRO_5043012945" evidence="3">
    <location>
        <begin position="24"/>
        <end position="160"/>
    </location>
</feature>
<feature type="transmembrane region" description="Helical" evidence="2">
    <location>
        <begin position="119"/>
        <end position="139"/>
    </location>
</feature>
<comment type="caution">
    <text evidence="4">The sequence shown here is derived from an EMBL/GenBank/DDBJ whole genome shotgun (WGS) entry which is preliminary data.</text>
</comment>
<dbReference type="EMBL" id="JAXIOK010000008">
    <property type="protein sequence ID" value="KAK4763498.1"/>
    <property type="molecule type" value="Genomic_DNA"/>
</dbReference>